<name>E6LN60_9FIRM</name>
<organism evidence="2 3">
    <name type="scientific">Lachnoanaerobaculum saburreum DSM 3986</name>
    <dbReference type="NCBI Taxonomy" id="887325"/>
    <lineage>
        <taxon>Bacteria</taxon>
        <taxon>Bacillati</taxon>
        <taxon>Bacillota</taxon>
        <taxon>Clostridia</taxon>
        <taxon>Lachnospirales</taxon>
        <taxon>Lachnospiraceae</taxon>
        <taxon>Lachnoanaerobaculum</taxon>
    </lineage>
</organism>
<evidence type="ECO:0000313" key="3">
    <source>
        <dbReference type="Proteomes" id="UP000003434"/>
    </source>
</evidence>
<dbReference type="EMBL" id="AEPW01000055">
    <property type="protein sequence ID" value="EFU76692.1"/>
    <property type="molecule type" value="Genomic_DNA"/>
</dbReference>
<dbReference type="HOGENOM" id="CLU_2649971_0_0_9"/>
<evidence type="ECO:0000256" key="1">
    <source>
        <dbReference type="SAM" id="MobiDB-lite"/>
    </source>
</evidence>
<protein>
    <submittedName>
        <fullName evidence="2">Uncharacterized protein</fullName>
    </submittedName>
</protein>
<feature type="compositionally biased region" description="Acidic residues" evidence="1">
    <location>
        <begin position="25"/>
        <end position="36"/>
    </location>
</feature>
<reference evidence="2 3" key="1">
    <citation type="submission" date="2010-12" db="EMBL/GenBank/DDBJ databases">
        <authorList>
            <person name="Muzny D."/>
            <person name="Qin X."/>
            <person name="Deng J."/>
            <person name="Jiang H."/>
            <person name="Liu Y."/>
            <person name="Qu J."/>
            <person name="Song X.-Z."/>
            <person name="Zhang L."/>
            <person name="Thornton R."/>
            <person name="Coyle M."/>
            <person name="Francisco L."/>
            <person name="Jackson L."/>
            <person name="Javaid M."/>
            <person name="Korchina V."/>
            <person name="Kovar C."/>
            <person name="Mata R."/>
            <person name="Mathew T."/>
            <person name="Ngo R."/>
            <person name="Nguyen L."/>
            <person name="Nguyen N."/>
            <person name="Okwuonu G."/>
            <person name="Ongeri F."/>
            <person name="Pham C."/>
            <person name="Simmons D."/>
            <person name="Wilczek-Boney K."/>
            <person name="Hale W."/>
            <person name="Jakkamsetti A."/>
            <person name="Pham P."/>
            <person name="Ruth R."/>
            <person name="San Lucas F."/>
            <person name="Warren J."/>
            <person name="Zhang J."/>
            <person name="Zhao Z."/>
            <person name="Zhou C."/>
            <person name="Zhu D."/>
            <person name="Lee S."/>
            <person name="Bess C."/>
            <person name="Blankenburg K."/>
            <person name="Forbes L."/>
            <person name="Fu Q."/>
            <person name="Gubbala S."/>
            <person name="Hirani K."/>
            <person name="Jayaseelan J.C."/>
            <person name="Lara F."/>
            <person name="Munidasa M."/>
            <person name="Palculict T."/>
            <person name="Patil S."/>
            <person name="Pu L.-L."/>
            <person name="Saada N."/>
            <person name="Tang L."/>
            <person name="Weissenberger G."/>
            <person name="Zhu Y."/>
            <person name="Hemphill L."/>
            <person name="Shang Y."/>
            <person name="Youmans B."/>
            <person name="Ayvaz T."/>
            <person name="Ross M."/>
            <person name="Santibanez J."/>
            <person name="Aqrawi P."/>
            <person name="Gross S."/>
            <person name="Joshi V."/>
            <person name="Fowler G."/>
            <person name="Nazareth L."/>
            <person name="Reid J."/>
            <person name="Worley K."/>
            <person name="Petrosino J."/>
            <person name="Highlander S."/>
            <person name="Gibbs R."/>
        </authorList>
    </citation>
    <scope>NUCLEOTIDE SEQUENCE [LARGE SCALE GENOMIC DNA]</scope>
    <source>
        <strain evidence="2 3">DSM 3986</strain>
    </source>
</reference>
<feature type="region of interest" description="Disordered" evidence="1">
    <location>
        <begin position="20"/>
        <end position="39"/>
    </location>
</feature>
<dbReference type="AlphaFoldDB" id="E6LN60"/>
<evidence type="ECO:0000313" key="2">
    <source>
        <dbReference type="EMBL" id="EFU76692.1"/>
    </source>
</evidence>
<gene>
    <name evidence="2" type="ORF">HMPREF0381_1395</name>
</gene>
<dbReference type="Proteomes" id="UP000003434">
    <property type="component" value="Unassembled WGS sequence"/>
</dbReference>
<accession>E6LN60</accession>
<dbReference type="RefSeq" id="WP_008751162.1">
    <property type="nucleotide sequence ID" value="NZ_GL622296.1"/>
</dbReference>
<sequence length="76" mass="8819">MDNRYREKLKELTENNLKDRGIGIEEAENPDDENDNLDNLKEENLTVQSEKIFNTLLFCGFKKSTKKQSIQGLKGE</sequence>
<proteinExistence type="predicted"/>
<comment type="caution">
    <text evidence="2">The sequence shown here is derived from an EMBL/GenBank/DDBJ whole genome shotgun (WGS) entry which is preliminary data.</text>
</comment>